<proteinExistence type="predicted"/>
<protein>
    <submittedName>
        <fullName evidence="2">Uncharacterized protein</fullName>
    </submittedName>
</protein>
<dbReference type="EMBL" id="HF548330">
    <property type="protein sequence ID" value="CCO21797.1"/>
    <property type="molecule type" value="Genomic_DNA"/>
</dbReference>
<dbReference type="SUPFAM" id="SSF53850">
    <property type="entry name" value="Periplasmic binding protein-like II"/>
    <property type="match status" value="1"/>
</dbReference>
<name>S0DET4_9ZZZZ</name>
<dbReference type="PANTHER" id="PTHR43649">
    <property type="entry name" value="ARABINOSE-BINDING PROTEIN-RELATED"/>
    <property type="match status" value="1"/>
</dbReference>
<organism evidence="2">
    <name type="scientific">termite gut metagenome</name>
    <dbReference type="NCBI Taxonomy" id="433724"/>
    <lineage>
        <taxon>unclassified sequences</taxon>
        <taxon>metagenomes</taxon>
        <taxon>organismal metagenomes</taxon>
    </lineage>
</organism>
<accession>S0DET4</accession>
<feature type="compositionally biased region" description="Low complexity" evidence="1">
    <location>
        <begin position="29"/>
        <end position="44"/>
    </location>
</feature>
<reference evidence="2" key="1">
    <citation type="submission" date="2012-10" db="EMBL/GenBank/DDBJ databases">
        <authorList>
            <person name="Sandrine L."/>
        </authorList>
    </citation>
    <scope>NUCLEOTIDE SEQUENCE</scope>
</reference>
<dbReference type="InterPro" id="IPR006059">
    <property type="entry name" value="SBP"/>
</dbReference>
<evidence type="ECO:0000256" key="1">
    <source>
        <dbReference type="SAM" id="MobiDB-lite"/>
    </source>
</evidence>
<sequence length="460" mass="49989">MKRIFAILLVCTMLVSALAACGGGGGAQTSASSPPAASTPSEASQGDAGAVAAGEGKEIDIWICQWGSEKYEDAIKGIADSATAANINGQGYKVNAKMISWDGFYETYVTAYTSNTGPAIASEANTAPILYHLQDAGCDLMPIYDAWVEEGNPIIETIPQEYFDFFTVDGQLIGMPFGCDTPGVIYNKELLADIGVDAAPTSWEEILDACAKLKEKYPDRLGFVFPADTPAAASNFGGWFLRQHSSTYKSLEYTGNLMGERSQLALENFKALVDNEYITEAVLTYTTDDVHRVFLNDDALFAVTGMPTWVAEGGVEKYGFLEPLTIEGEQGYTQVAVNAFYIYSGENDEDAKAVLKWWMENNYEQWSVGEDFNIPARADYCDQLYVNNPLNSAFYDATIGYGRISMDSAPFDTQDETASEFDNTAVMGDVLTALLNGSTIEEAAEIGDTIVNDIYAKYGY</sequence>
<evidence type="ECO:0000313" key="2">
    <source>
        <dbReference type="EMBL" id="CCO21797.1"/>
    </source>
</evidence>
<reference evidence="2" key="2">
    <citation type="journal article" date="2013" name="Biotechnol. Biofuels">
        <title>Mining for hemicellulases in the fungus-growing termite Pseudacanthotermes militaris using functional metagenomics.</title>
        <authorList>
            <person name="Bastien G."/>
            <person name="Arnal G."/>
            <person name="Bozonnet S."/>
            <person name="Laguerre S."/>
            <person name="Ferreira F."/>
            <person name="Faure R."/>
            <person name="Henrissat B."/>
            <person name="Lefevre F."/>
            <person name="Robe P."/>
            <person name="Bouchez O."/>
            <person name="Noirot C."/>
            <person name="Dumon C."/>
            <person name="O'Donohue M."/>
        </authorList>
    </citation>
    <scope>NUCLEOTIDE SEQUENCE</scope>
</reference>
<dbReference type="PANTHER" id="PTHR43649:SF12">
    <property type="entry name" value="DIACETYLCHITOBIOSE BINDING PROTEIN DASA"/>
    <property type="match status" value="1"/>
</dbReference>
<gene>
    <name evidence="2" type="ORF">BN138_985</name>
</gene>
<dbReference type="PROSITE" id="PS51257">
    <property type="entry name" value="PROKAR_LIPOPROTEIN"/>
    <property type="match status" value="1"/>
</dbReference>
<dbReference type="Gene3D" id="3.40.190.10">
    <property type="entry name" value="Periplasmic binding protein-like II"/>
    <property type="match status" value="2"/>
</dbReference>
<dbReference type="InterPro" id="IPR050490">
    <property type="entry name" value="Bact_solute-bd_prot1"/>
</dbReference>
<dbReference type="Pfam" id="PF13416">
    <property type="entry name" value="SBP_bac_8"/>
    <property type="match status" value="1"/>
</dbReference>
<dbReference type="AlphaFoldDB" id="S0DET4"/>
<feature type="region of interest" description="Disordered" evidence="1">
    <location>
        <begin position="29"/>
        <end position="49"/>
    </location>
</feature>